<gene>
    <name evidence="1" type="ORF">NA57DRAFT_56246</name>
</gene>
<dbReference type="AlphaFoldDB" id="A0A9P4MAB0"/>
<name>A0A9P4MAB0_9PEZI</name>
<evidence type="ECO:0000313" key="1">
    <source>
        <dbReference type="EMBL" id="KAF2098589.1"/>
    </source>
</evidence>
<dbReference type="EMBL" id="ML978126">
    <property type="protein sequence ID" value="KAF2098589.1"/>
    <property type="molecule type" value="Genomic_DNA"/>
</dbReference>
<evidence type="ECO:0000313" key="2">
    <source>
        <dbReference type="Proteomes" id="UP000799772"/>
    </source>
</evidence>
<dbReference type="OrthoDB" id="5413827at2759"/>
<protein>
    <submittedName>
        <fullName evidence="1">Uncharacterized protein</fullName>
    </submittedName>
</protein>
<keyword evidence="2" id="KW-1185">Reference proteome</keyword>
<comment type="caution">
    <text evidence="1">The sequence shown here is derived from an EMBL/GenBank/DDBJ whole genome shotgun (WGS) entry which is preliminary data.</text>
</comment>
<sequence>MSDGVLEEKQGPPPTLQTLPGEIRNLIYDMLFDSFEICIRAWTNASTRPVPLRVVLSDSQDMSFDRHAAQKLASTCHMLRKETITYLWSNKVVNIGGNMGGIDHIDKKYLFLMSSLNIRVPLLHESCRSIDISMWPKNGQDVISGFVQEQGQGKYPSLRHLICVVDENCPVCLKSTVGKITRPSMTCAEFLRQTPWNDILKIRGFQSFSLRVFQDTWKSHWTILRPKVEQVIQHTITQNAQDHDSPGDSIIVPAGLFDYVLKLPCQSNCRELKLDTNDESMVV</sequence>
<accession>A0A9P4MAB0</accession>
<reference evidence="1" key="1">
    <citation type="journal article" date="2020" name="Stud. Mycol.">
        <title>101 Dothideomycetes genomes: a test case for predicting lifestyles and emergence of pathogens.</title>
        <authorList>
            <person name="Haridas S."/>
            <person name="Albert R."/>
            <person name="Binder M."/>
            <person name="Bloem J."/>
            <person name="Labutti K."/>
            <person name="Salamov A."/>
            <person name="Andreopoulos B."/>
            <person name="Baker S."/>
            <person name="Barry K."/>
            <person name="Bills G."/>
            <person name="Bluhm B."/>
            <person name="Cannon C."/>
            <person name="Castanera R."/>
            <person name="Culley D."/>
            <person name="Daum C."/>
            <person name="Ezra D."/>
            <person name="Gonzalez J."/>
            <person name="Henrissat B."/>
            <person name="Kuo A."/>
            <person name="Liang C."/>
            <person name="Lipzen A."/>
            <person name="Lutzoni F."/>
            <person name="Magnuson J."/>
            <person name="Mondo S."/>
            <person name="Nolan M."/>
            <person name="Ohm R."/>
            <person name="Pangilinan J."/>
            <person name="Park H.-J."/>
            <person name="Ramirez L."/>
            <person name="Alfaro M."/>
            <person name="Sun H."/>
            <person name="Tritt A."/>
            <person name="Yoshinaga Y."/>
            <person name="Zwiers L.-H."/>
            <person name="Turgeon B."/>
            <person name="Goodwin S."/>
            <person name="Spatafora J."/>
            <person name="Crous P."/>
            <person name="Grigoriev I."/>
        </authorList>
    </citation>
    <scope>NUCLEOTIDE SEQUENCE</scope>
    <source>
        <strain evidence="1">CBS 133067</strain>
    </source>
</reference>
<organism evidence="1 2">
    <name type="scientific">Rhizodiscina lignyota</name>
    <dbReference type="NCBI Taxonomy" id="1504668"/>
    <lineage>
        <taxon>Eukaryota</taxon>
        <taxon>Fungi</taxon>
        <taxon>Dikarya</taxon>
        <taxon>Ascomycota</taxon>
        <taxon>Pezizomycotina</taxon>
        <taxon>Dothideomycetes</taxon>
        <taxon>Pleosporomycetidae</taxon>
        <taxon>Aulographales</taxon>
        <taxon>Rhizodiscinaceae</taxon>
        <taxon>Rhizodiscina</taxon>
    </lineage>
</organism>
<dbReference type="Proteomes" id="UP000799772">
    <property type="component" value="Unassembled WGS sequence"/>
</dbReference>
<proteinExistence type="predicted"/>